<dbReference type="PANTHER" id="PTHR43706">
    <property type="entry name" value="NADH DEHYDROGENASE"/>
    <property type="match status" value="1"/>
</dbReference>
<keyword evidence="13" id="KW-1185">Reference proteome</keyword>
<feature type="domain" description="External alternative NADH-ubiquinone oxidoreductase-like C-terminal" evidence="11">
    <location>
        <begin position="356"/>
        <end position="411"/>
    </location>
</feature>
<dbReference type="PRINTS" id="PR00368">
    <property type="entry name" value="FADPNR"/>
</dbReference>
<keyword evidence="3" id="KW-0285">Flavoprotein</keyword>
<dbReference type="AlphaFoldDB" id="A0A7C9BJZ9"/>
<evidence type="ECO:0000256" key="1">
    <source>
        <dbReference type="ARBA" id="ARBA00005272"/>
    </source>
</evidence>
<dbReference type="RefSeq" id="WP_152762567.1">
    <property type="nucleotide sequence ID" value="NZ_WHLY01000002.1"/>
</dbReference>
<evidence type="ECO:0000256" key="2">
    <source>
        <dbReference type="ARBA" id="ARBA00012637"/>
    </source>
</evidence>
<keyword evidence="9" id="KW-1133">Transmembrane helix</keyword>
<evidence type="ECO:0000256" key="5">
    <source>
        <dbReference type="ARBA" id="ARBA00022946"/>
    </source>
</evidence>
<proteinExistence type="inferred from homology"/>
<dbReference type="SUPFAM" id="SSF51905">
    <property type="entry name" value="FAD/NAD(P)-binding domain"/>
    <property type="match status" value="1"/>
</dbReference>
<dbReference type="InterPro" id="IPR054585">
    <property type="entry name" value="NDH2-like_C"/>
</dbReference>
<keyword evidence="9" id="KW-0472">Membrane</keyword>
<evidence type="ECO:0000256" key="4">
    <source>
        <dbReference type="ARBA" id="ARBA00022827"/>
    </source>
</evidence>
<dbReference type="InterPro" id="IPR045024">
    <property type="entry name" value="NDH-2"/>
</dbReference>
<keyword evidence="6" id="KW-0560">Oxidoreductase</keyword>
<evidence type="ECO:0000313" key="13">
    <source>
        <dbReference type="Proteomes" id="UP000479293"/>
    </source>
</evidence>
<evidence type="ECO:0000256" key="6">
    <source>
        <dbReference type="ARBA" id="ARBA00023002"/>
    </source>
</evidence>
<dbReference type="PRINTS" id="PR00411">
    <property type="entry name" value="PNDRDTASEI"/>
</dbReference>
<dbReference type="Proteomes" id="UP000479293">
    <property type="component" value="Unassembled WGS sequence"/>
</dbReference>
<protein>
    <recommendedName>
        <fullName evidence="2">NADH:ubiquinone reductase (non-electrogenic)</fullName>
        <ecNumber evidence="2">1.6.5.9</ecNumber>
    </recommendedName>
</protein>
<comment type="caution">
    <text evidence="12">The sequence shown here is derived from an EMBL/GenBank/DDBJ whole genome shotgun (WGS) entry which is preliminary data.</text>
</comment>
<comment type="catalytic activity">
    <reaction evidence="8">
        <text>a quinone + NADH + H(+) = a quinol + NAD(+)</text>
        <dbReference type="Rhea" id="RHEA:46160"/>
        <dbReference type="ChEBI" id="CHEBI:15378"/>
        <dbReference type="ChEBI" id="CHEBI:24646"/>
        <dbReference type="ChEBI" id="CHEBI:57540"/>
        <dbReference type="ChEBI" id="CHEBI:57945"/>
        <dbReference type="ChEBI" id="CHEBI:132124"/>
        <dbReference type="EC" id="1.6.5.9"/>
    </reaction>
</comment>
<dbReference type="EMBL" id="WHLY01000002">
    <property type="protein sequence ID" value="MPR35477.1"/>
    <property type="molecule type" value="Genomic_DNA"/>
</dbReference>
<evidence type="ECO:0000256" key="3">
    <source>
        <dbReference type="ARBA" id="ARBA00022630"/>
    </source>
</evidence>
<feature type="transmembrane region" description="Helical" evidence="9">
    <location>
        <begin position="379"/>
        <end position="396"/>
    </location>
</feature>
<keyword evidence="4" id="KW-0274">FAD</keyword>
<keyword evidence="9" id="KW-0812">Transmembrane</keyword>
<dbReference type="Pfam" id="PF07992">
    <property type="entry name" value="Pyr_redox_2"/>
    <property type="match status" value="1"/>
</dbReference>
<organism evidence="12 13">
    <name type="scientific">Salmonirosea aquatica</name>
    <dbReference type="NCBI Taxonomy" id="2654236"/>
    <lineage>
        <taxon>Bacteria</taxon>
        <taxon>Pseudomonadati</taxon>
        <taxon>Bacteroidota</taxon>
        <taxon>Cytophagia</taxon>
        <taxon>Cytophagales</taxon>
        <taxon>Spirosomataceae</taxon>
        <taxon>Salmonirosea</taxon>
    </lineage>
</organism>
<gene>
    <name evidence="12" type="ORF">GBK04_19510</name>
</gene>
<accession>A0A7C9BJZ9</accession>
<dbReference type="EC" id="1.6.5.9" evidence="2"/>
<name>A0A7C9BJZ9_9BACT</name>
<feature type="domain" description="FAD/NAD(P)-binding" evidence="10">
    <location>
        <begin position="12"/>
        <end position="332"/>
    </location>
</feature>
<evidence type="ECO:0000259" key="11">
    <source>
        <dbReference type="Pfam" id="PF22366"/>
    </source>
</evidence>
<evidence type="ECO:0000256" key="8">
    <source>
        <dbReference type="ARBA" id="ARBA00047599"/>
    </source>
</evidence>
<keyword evidence="7" id="KW-0520">NAD</keyword>
<dbReference type="PANTHER" id="PTHR43706:SF47">
    <property type="entry name" value="EXTERNAL NADH-UBIQUINONE OXIDOREDUCTASE 1, MITOCHONDRIAL-RELATED"/>
    <property type="match status" value="1"/>
</dbReference>
<evidence type="ECO:0000256" key="7">
    <source>
        <dbReference type="ARBA" id="ARBA00023027"/>
    </source>
</evidence>
<reference evidence="12 13" key="1">
    <citation type="submission" date="2019-10" db="EMBL/GenBank/DDBJ databases">
        <title>Draft Genome Sequence of Cytophagaceae sp. SJW1-29.</title>
        <authorList>
            <person name="Choi A."/>
        </authorList>
    </citation>
    <scope>NUCLEOTIDE SEQUENCE [LARGE SCALE GENOMIC DNA]</scope>
    <source>
        <strain evidence="12 13">SJW1-29</strain>
    </source>
</reference>
<evidence type="ECO:0000256" key="9">
    <source>
        <dbReference type="SAM" id="Phobius"/>
    </source>
</evidence>
<dbReference type="InterPro" id="IPR036188">
    <property type="entry name" value="FAD/NAD-bd_sf"/>
</dbReference>
<sequence>MLPNIPQTDKKRIVIVGAGFAGLEIAQRLSKHSDVQIVLLDRNNYHQFQPLFYQVATAGLEPSSISFPLRKIFQSCKNVHIRITQVHRINPDQKSIETGLGTITFDELVIATGADTNYYGMKEIAARSIPMKSVSEALALRNRMLQNFEEAVSAETQAERDALLNVVVVGGGPTGVELAGTLAEMKKFILPKDYPDLDFDSMQIYLLEGSPDVLGVMSDEASAKARKYLDELGVIVMTGQVVTSFDGQEVLTKQGLKLYTTNLVWAAGVKACPLGGFAPETLGRGGRLKVNAFSQVAGFDTVYALGDVATMTGDDKYPEGHPQLAQVAIQQAKHLTKNLKRKLDGKPFEPFQYRDLGTMATVGRNLAVVDLPFWKFQGFFAWLVWMFVHLVSIVGVKNRLLVFINWIWNYITYDQSLRLIIRPKPLPSEINETENNKELEEIR</sequence>
<comment type="similarity">
    <text evidence="1">Belongs to the NADH dehydrogenase family.</text>
</comment>
<dbReference type="InterPro" id="IPR023753">
    <property type="entry name" value="FAD/NAD-binding_dom"/>
</dbReference>
<evidence type="ECO:0000313" key="12">
    <source>
        <dbReference type="EMBL" id="MPR35477.1"/>
    </source>
</evidence>
<keyword evidence="5" id="KW-0809">Transit peptide</keyword>
<dbReference type="Pfam" id="PF22366">
    <property type="entry name" value="NDH2_C"/>
    <property type="match status" value="1"/>
</dbReference>
<dbReference type="Gene3D" id="3.50.50.100">
    <property type="match status" value="1"/>
</dbReference>
<dbReference type="GO" id="GO:0050136">
    <property type="term" value="F:NADH dehydrogenase (quinone) (non-electrogenic) activity"/>
    <property type="evidence" value="ECO:0007669"/>
    <property type="project" value="UniProtKB-EC"/>
</dbReference>
<evidence type="ECO:0000259" key="10">
    <source>
        <dbReference type="Pfam" id="PF07992"/>
    </source>
</evidence>